<sequence>MSGVAFHQIWSCGVAIWHAVRVFDRRVQEGREEEGKEGPGGSRNLSKRPLNSIGDALKETETIQRRAVSLVNGELTIRWTEEEVNKMNISKNMQYAKVEEAESSKSMDVVEFVIEDEVPIATYPAIHSDVA</sequence>
<evidence type="ECO:0000313" key="2">
    <source>
        <dbReference type="EMBL" id="MCD9639664.1"/>
    </source>
</evidence>
<feature type="compositionally biased region" description="Basic and acidic residues" evidence="1">
    <location>
        <begin position="28"/>
        <end position="37"/>
    </location>
</feature>
<keyword evidence="3" id="KW-1185">Reference proteome</keyword>
<gene>
    <name evidence="2" type="ORF">HAX54_024364</name>
</gene>
<evidence type="ECO:0000256" key="1">
    <source>
        <dbReference type="SAM" id="MobiDB-lite"/>
    </source>
</evidence>
<dbReference type="EMBL" id="JACEIK010002971">
    <property type="protein sequence ID" value="MCD9639664.1"/>
    <property type="molecule type" value="Genomic_DNA"/>
</dbReference>
<protein>
    <submittedName>
        <fullName evidence="2">Uncharacterized protein</fullName>
    </submittedName>
</protein>
<evidence type="ECO:0000313" key="3">
    <source>
        <dbReference type="Proteomes" id="UP000823775"/>
    </source>
</evidence>
<feature type="region of interest" description="Disordered" evidence="1">
    <location>
        <begin position="28"/>
        <end position="51"/>
    </location>
</feature>
<comment type="caution">
    <text evidence="2">The sequence shown here is derived from an EMBL/GenBank/DDBJ whole genome shotgun (WGS) entry which is preliminary data.</text>
</comment>
<name>A0ABS8UZ10_DATST</name>
<dbReference type="Proteomes" id="UP000823775">
    <property type="component" value="Unassembled WGS sequence"/>
</dbReference>
<proteinExistence type="predicted"/>
<organism evidence="2 3">
    <name type="scientific">Datura stramonium</name>
    <name type="common">Jimsonweed</name>
    <name type="synonym">Common thornapple</name>
    <dbReference type="NCBI Taxonomy" id="4076"/>
    <lineage>
        <taxon>Eukaryota</taxon>
        <taxon>Viridiplantae</taxon>
        <taxon>Streptophyta</taxon>
        <taxon>Embryophyta</taxon>
        <taxon>Tracheophyta</taxon>
        <taxon>Spermatophyta</taxon>
        <taxon>Magnoliopsida</taxon>
        <taxon>eudicotyledons</taxon>
        <taxon>Gunneridae</taxon>
        <taxon>Pentapetalae</taxon>
        <taxon>asterids</taxon>
        <taxon>lamiids</taxon>
        <taxon>Solanales</taxon>
        <taxon>Solanaceae</taxon>
        <taxon>Solanoideae</taxon>
        <taxon>Datureae</taxon>
        <taxon>Datura</taxon>
    </lineage>
</organism>
<reference evidence="2 3" key="1">
    <citation type="journal article" date="2021" name="BMC Genomics">
        <title>Datura genome reveals duplications of psychoactive alkaloid biosynthetic genes and high mutation rate following tissue culture.</title>
        <authorList>
            <person name="Rajewski A."/>
            <person name="Carter-House D."/>
            <person name="Stajich J."/>
            <person name="Litt A."/>
        </authorList>
    </citation>
    <scope>NUCLEOTIDE SEQUENCE [LARGE SCALE GENOMIC DNA]</scope>
    <source>
        <strain evidence="2">AR-01</strain>
    </source>
</reference>
<accession>A0ABS8UZ10</accession>